<dbReference type="InterPro" id="IPR006680">
    <property type="entry name" value="Amidohydro-rel"/>
</dbReference>
<reference evidence="3 4" key="1">
    <citation type="submission" date="2020-02" db="EMBL/GenBank/DDBJ databases">
        <authorList>
            <person name="Li X.-J."/>
            <person name="Han X.-M."/>
        </authorList>
    </citation>
    <scope>NUCLEOTIDE SEQUENCE [LARGE SCALE GENOMIC DNA]</scope>
    <source>
        <strain evidence="3 4">CCTCC AB 2017055</strain>
    </source>
</reference>
<evidence type="ECO:0000256" key="1">
    <source>
        <dbReference type="ARBA" id="ARBA00022801"/>
    </source>
</evidence>
<keyword evidence="4" id="KW-1185">Reference proteome</keyword>
<dbReference type="Pfam" id="PF01979">
    <property type="entry name" value="Amidohydro_1"/>
    <property type="match status" value="1"/>
</dbReference>
<dbReference type="Gene3D" id="3.20.20.140">
    <property type="entry name" value="Metal-dependent hydrolases"/>
    <property type="match status" value="1"/>
</dbReference>
<dbReference type="InterPro" id="IPR032466">
    <property type="entry name" value="Metal_Hydrolase"/>
</dbReference>
<comment type="caution">
    <text evidence="3">The sequence shown here is derived from an EMBL/GenBank/DDBJ whole genome shotgun (WGS) entry which is preliminary data.</text>
</comment>
<feature type="domain" description="Amidohydrolase-related" evidence="2">
    <location>
        <begin position="54"/>
        <end position="382"/>
    </location>
</feature>
<dbReference type="InterPro" id="IPR050287">
    <property type="entry name" value="MTA/SAH_deaminase"/>
</dbReference>
<dbReference type="EMBL" id="JAAGOA010000017">
    <property type="protein sequence ID" value="NEE02871.1"/>
    <property type="molecule type" value="Genomic_DNA"/>
</dbReference>
<proteinExistence type="predicted"/>
<dbReference type="AlphaFoldDB" id="A0A6L9SEH5"/>
<accession>A0A6L9SEH5</accession>
<evidence type="ECO:0000313" key="3">
    <source>
        <dbReference type="EMBL" id="NEE02871.1"/>
    </source>
</evidence>
<dbReference type="Gene3D" id="2.30.40.10">
    <property type="entry name" value="Urease, subunit C, domain 1"/>
    <property type="match status" value="1"/>
</dbReference>
<name>A0A6L9SEH5_9ACTN</name>
<dbReference type="SUPFAM" id="SSF51556">
    <property type="entry name" value="Metallo-dependent hydrolases"/>
    <property type="match status" value="1"/>
</dbReference>
<dbReference type="InterPro" id="IPR011059">
    <property type="entry name" value="Metal-dep_hydrolase_composite"/>
</dbReference>
<sequence length="425" mass="44385">MLLIRNGHVIDTEPEPHARPDTDILIADDGTIAAVGPALDAPAHADVIDAVNRIVLPGFVDTHRHVWQSALRVVLADGFMGEYFARVLGELGPRYTSRHMRTAELAGAFECLDSGITTVVDFSQPGLTSERAHAAVDGLRLAGIRAVFGVDGRGDHEQAERLREIRDAYESDLLTIALASLAPDHGGDERARRDWDVARELGLRVMVHLGSSLEGFERLGLLAPGTLYVHAIGLPDDGFTRIAETGGAVSVCPTIEGGMAQGFPVTERALTAGAPTGLGADAVTNGPGDMFSLMRTAYAFARVAGSGRVSTADILRMATLDGAVASGLGDTVGSLRPGKQADIVLLRTDRPAMAAAHDPIAAVVHCADTSAVDTVLVAGRVVKRGGALTHVDATRVVADLRTVADELVAADTVDDAAADAAAEAR</sequence>
<dbReference type="Proteomes" id="UP000475214">
    <property type="component" value="Unassembled WGS sequence"/>
</dbReference>
<protein>
    <submittedName>
        <fullName evidence="3">Amidohydrolase family protein</fullName>
    </submittedName>
</protein>
<evidence type="ECO:0000313" key="4">
    <source>
        <dbReference type="Proteomes" id="UP000475214"/>
    </source>
</evidence>
<organism evidence="3 4">
    <name type="scientific">Phytoactinopolyspora halotolerans</name>
    <dbReference type="NCBI Taxonomy" id="1981512"/>
    <lineage>
        <taxon>Bacteria</taxon>
        <taxon>Bacillati</taxon>
        <taxon>Actinomycetota</taxon>
        <taxon>Actinomycetes</taxon>
        <taxon>Jiangellales</taxon>
        <taxon>Jiangellaceae</taxon>
        <taxon>Phytoactinopolyspora</taxon>
    </lineage>
</organism>
<dbReference type="SUPFAM" id="SSF51338">
    <property type="entry name" value="Composite domain of metallo-dependent hydrolases"/>
    <property type="match status" value="1"/>
</dbReference>
<keyword evidence="1 3" id="KW-0378">Hydrolase</keyword>
<dbReference type="PANTHER" id="PTHR43794:SF11">
    <property type="entry name" value="AMIDOHYDROLASE-RELATED DOMAIN-CONTAINING PROTEIN"/>
    <property type="match status" value="1"/>
</dbReference>
<dbReference type="PANTHER" id="PTHR43794">
    <property type="entry name" value="AMINOHYDROLASE SSNA-RELATED"/>
    <property type="match status" value="1"/>
</dbReference>
<gene>
    <name evidence="3" type="ORF">G1H10_22155</name>
</gene>
<evidence type="ECO:0000259" key="2">
    <source>
        <dbReference type="Pfam" id="PF01979"/>
    </source>
</evidence>
<dbReference type="RefSeq" id="WP_163741831.1">
    <property type="nucleotide sequence ID" value="NZ_JAAGOA010000017.1"/>
</dbReference>
<dbReference type="GO" id="GO:0016810">
    <property type="term" value="F:hydrolase activity, acting on carbon-nitrogen (but not peptide) bonds"/>
    <property type="evidence" value="ECO:0007669"/>
    <property type="project" value="InterPro"/>
</dbReference>